<feature type="transmembrane region" description="Helical" evidence="6">
    <location>
        <begin position="611"/>
        <end position="632"/>
    </location>
</feature>
<keyword evidence="3 6" id="KW-1133">Transmembrane helix</keyword>
<feature type="compositionally biased region" description="Acidic residues" evidence="5">
    <location>
        <begin position="86"/>
        <end position="96"/>
    </location>
</feature>
<dbReference type="InterPro" id="IPR013122">
    <property type="entry name" value="PKD1_2_channel"/>
</dbReference>
<evidence type="ECO:0000256" key="5">
    <source>
        <dbReference type="SAM" id="MobiDB-lite"/>
    </source>
</evidence>
<feature type="compositionally biased region" description="Basic and acidic residues" evidence="5">
    <location>
        <begin position="130"/>
        <end position="149"/>
    </location>
</feature>
<feature type="transmembrane region" description="Helical" evidence="6">
    <location>
        <begin position="638"/>
        <end position="661"/>
    </location>
</feature>
<dbReference type="OrthoDB" id="444119at2759"/>
<organism evidence="8 9">
    <name type="scientific">Bodo saltans</name>
    <name type="common">Flagellated protozoan</name>
    <dbReference type="NCBI Taxonomy" id="75058"/>
    <lineage>
        <taxon>Eukaryota</taxon>
        <taxon>Discoba</taxon>
        <taxon>Euglenozoa</taxon>
        <taxon>Kinetoplastea</taxon>
        <taxon>Metakinetoplastina</taxon>
        <taxon>Eubodonida</taxon>
        <taxon>Bodonidae</taxon>
        <taxon>Bodo</taxon>
    </lineage>
</organism>
<evidence type="ECO:0000256" key="1">
    <source>
        <dbReference type="ARBA" id="ARBA00004141"/>
    </source>
</evidence>
<reference evidence="9" key="1">
    <citation type="submission" date="2015-09" db="EMBL/GenBank/DDBJ databases">
        <authorList>
            <consortium name="Pathogen Informatics"/>
        </authorList>
    </citation>
    <scope>NUCLEOTIDE SEQUENCE [LARGE SCALE GENOMIC DNA]</scope>
    <source>
        <strain evidence="9">Lake Konstanz</strain>
    </source>
</reference>
<accession>A0A0S4IT35</accession>
<dbReference type="EMBL" id="CYKH01000584">
    <property type="protein sequence ID" value="CUG06358.1"/>
    <property type="molecule type" value="Genomic_DNA"/>
</dbReference>
<evidence type="ECO:0000256" key="3">
    <source>
        <dbReference type="ARBA" id="ARBA00022989"/>
    </source>
</evidence>
<dbReference type="Gene3D" id="1.10.287.70">
    <property type="match status" value="1"/>
</dbReference>
<keyword evidence="4 6" id="KW-0472">Membrane</keyword>
<evidence type="ECO:0000256" key="2">
    <source>
        <dbReference type="ARBA" id="ARBA00022692"/>
    </source>
</evidence>
<evidence type="ECO:0000256" key="6">
    <source>
        <dbReference type="SAM" id="Phobius"/>
    </source>
</evidence>
<evidence type="ECO:0000259" key="7">
    <source>
        <dbReference type="Pfam" id="PF08016"/>
    </source>
</evidence>
<dbReference type="PANTHER" id="PTHR10877:SF183">
    <property type="entry name" value="AT14535P-RELATED"/>
    <property type="match status" value="1"/>
</dbReference>
<name>A0A0S4IT35_BODSA</name>
<evidence type="ECO:0000313" key="9">
    <source>
        <dbReference type="Proteomes" id="UP000051952"/>
    </source>
</evidence>
<keyword evidence="2 6" id="KW-0812">Transmembrane</keyword>
<dbReference type="Pfam" id="PF08016">
    <property type="entry name" value="PKD_channel"/>
    <property type="match status" value="1"/>
</dbReference>
<protein>
    <submittedName>
        <fullName evidence="8">Cation channel protein, putative</fullName>
    </submittedName>
</protein>
<dbReference type="VEuPathDB" id="TriTrypDB:BSAL_72400"/>
<feature type="transmembrane region" description="Helical" evidence="6">
    <location>
        <begin position="510"/>
        <end position="535"/>
    </location>
</feature>
<feature type="region of interest" description="Disordered" evidence="5">
    <location>
        <begin position="72"/>
        <end position="149"/>
    </location>
</feature>
<feature type="transmembrane region" description="Helical" evidence="6">
    <location>
        <begin position="574"/>
        <end position="591"/>
    </location>
</feature>
<dbReference type="InterPro" id="IPR051223">
    <property type="entry name" value="Polycystin"/>
</dbReference>
<feature type="transmembrane region" description="Helical" evidence="6">
    <location>
        <begin position="479"/>
        <end position="498"/>
    </location>
</feature>
<evidence type="ECO:0000256" key="4">
    <source>
        <dbReference type="ARBA" id="ARBA00023136"/>
    </source>
</evidence>
<feature type="region of interest" description="Disordered" evidence="5">
    <location>
        <begin position="1"/>
        <end position="25"/>
    </location>
</feature>
<dbReference type="Proteomes" id="UP000051952">
    <property type="component" value="Unassembled WGS sequence"/>
</dbReference>
<proteinExistence type="predicted"/>
<feature type="transmembrane region" description="Helical" evidence="6">
    <location>
        <begin position="673"/>
        <end position="698"/>
    </location>
</feature>
<evidence type="ECO:0000313" key="8">
    <source>
        <dbReference type="EMBL" id="CUG06358.1"/>
    </source>
</evidence>
<dbReference type="GO" id="GO:0016020">
    <property type="term" value="C:membrane"/>
    <property type="evidence" value="ECO:0007669"/>
    <property type="project" value="UniProtKB-SubCell"/>
</dbReference>
<dbReference type="AlphaFoldDB" id="A0A0S4IT35"/>
<gene>
    <name evidence="8" type="ORF">BSAL_72400</name>
</gene>
<keyword evidence="9" id="KW-1185">Reference proteome</keyword>
<feature type="domain" description="Polycystin cation channel PKD1/PKD2" evidence="7">
    <location>
        <begin position="479"/>
        <end position="699"/>
    </location>
</feature>
<feature type="compositionally biased region" description="Polar residues" evidence="5">
    <location>
        <begin position="101"/>
        <end position="129"/>
    </location>
</feature>
<dbReference type="PANTHER" id="PTHR10877">
    <property type="entry name" value="POLYCYSTIN FAMILY MEMBER"/>
    <property type="match status" value="1"/>
</dbReference>
<sequence>MSSTSTTALPRTQPLSSGGYSASTTLSASGLFENANVSRQWQLRRQYQRDFCQRLEDDSESAMLAAENADLMTWGDNDNDHHHANDDDDTDEEDDEEKRPTGSSSPVVNVATGGSSLSPRSSGTPTTVPKDTDAPRAKRETTSKRRELREAFLQRTIPLRFMLEYLRKRQSTTKATIDLLLFLPLLFLSLNLFVFRSADVMESGAYWSAALTTNLVDAPVTPQGFHPTDSPLSVDGPHYQLDFSSVRSSHEWSLWLQRVAVPFFYNPLSRTTSPSRPGPPVGQTVLASAVRLRTLRVRNTTCSVPGYLVSSSAQSVFGDIPCYGRMEKSSLEETSSLFEINATLSSSVGGGGGMESLAFEPFDACGGYSSTLLQTRAEYRGGYGCGGYMFYLNGSLSFNDALELTDAWLASGVLDNAATRFVSLDAILYHTALDAFILAELSQEVTEGGSWHAYPRFSWFQVLSADTGSYSSSERTSDAILAIFLVVGWIMFFGEWVVSFRRNRRSLGAYFVDPWTIVNATYLTCVSVALVLTWVQASAGNDAFGSADDKPPVFSSRYSYRLVRLARLYHWTRYFNGIAAVMLLLRVMEYFRLNSRLNILTRTLGRVTESIFGLVVVFCFFVTAFALCGHVLYGSALFAYSTMALSFSTSMLSLMGSFDYAAMRRYDQPLTFVYFWSFIILGLFVLLNFMTAVISTAFDDERTQLRLTPVRIVLRRWRRHITTVRPLQETFHLYVRCVKAFHSISPNVLWNRLVQHVETSIALDELLQHEQHVQRRAEMARRNTRFSSSGDLFGGAMSTSVDTLVGHRGGVGGSSSYSDAQRVHNHRSELLDQLVGMVFLVGAIGKDDMGVITLPHVESIFLAMLRAHDRMRPATSVSEHWKNLDLVETVALERVKTFLTSSTIAGRVSRKSQRIAGAAAAEKEKSHTPQEALTENSSLAEFVASVGAQNQQCIVNRPYDETRSSSYNITAPSLTITADDRWMKEILMPAVLNRRSVASHHHRDGSPATTNSSSMLAAAAPAVSSAPLSLTTLNDRIEQVAKVLSTLQ</sequence>
<comment type="subcellular location">
    <subcellularLocation>
        <location evidence="1">Membrane</location>
        <topology evidence="1">Multi-pass membrane protein</topology>
    </subcellularLocation>
</comment>